<evidence type="ECO:0000313" key="3">
    <source>
        <dbReference type="Proteomes" id="UP000203999"/>
    </source>
</evidence>
<organism evidence="2 3">
    <name type="scientific">Salmonella phage BPS11Q3</name>
    <dbReference type="NCBI Taxonomy" id="1857099"/>
    <lineage>
        <taxon>Viruses</taxon>
        <taxon>Duplodnaviria</taxon>
        <taxon>Heunggongvirae</taxon>
        <taxon>Uroviricota</taxon>
        <taxon>Caudoviricetes</taxon>
        <taxon>Sarkviridae</taxon>
        <taxon>Guernseyvirinae</taxon>
        <taxon>Jerseyvirus</taxon>
        <taxon>Jerseyvirus BPS11Q3</taxon>
    </lineage>
</organism>
<keyword evidence="3" id="KW-1185">Reference proteome</keyword>
<keyword evidence="1" id="KW-1133">Transmembrane helix</keyword>
<name>A0A1B1PDR7_9CAUD</name>
<evidence type="ECO:0000256" key="1">
    <source>
        <dbReference type="SAM" id="Phobius"/>
    </source>
</evidence>
<accession>A0A1B1PDR7</accession>
<keyword evidence="1" id="KW-0472">Membrane</keyword>
<dbReference type="RefSeq" id="YP_009322819.1">
    <property type="nucleotide sequence ID" value="NC_031925.1"/>
</dbReference>
<dbReference type="OrthoDB" id="24336at10239"/>
<evidence type="ECO:0000313" key="2">
    <source>
        <dbReference type="EMBL" id="ANT42303.1"/>
    </source>
</evidence>
<gene>
    <name evidence="2" type="ORF">BPS11Q3_12</name>
</gene>
<dbReference type="KEGG" id="vg:30310463"/>
<dbReference type="Proteomes" id="UP000203999">
    <property type="component" value="Segment"/>
</dbReference>
<proteinExistence type="predicted"/>
<dbReference type="GeneID" id="30310463"/>
<sequence length="60" mass="6775">MIEILKATDAAGDLVFWLAFLGVLIKQPNVFNSLPRYLWWPMFLGMGVSGAAGILLWFFK</sequence>
<keyword evidence="1" id="KW-0812">Transmembrane</keyword>
<feature type="transmembrane region" description="Helical" evidence="1">
    <location>
        <begin position="37"/>
        <end position="59"/>
    </location>
</feature>
<reference evidence="2 3" key="1">
    <citation type="submission" date="2016-06" db="EMBL/GenBank/DDBJ databases">
        <title>The whole genome sequencing of Salmonella bacteriophage BPS11Q3.</title>
        <authorList>
            <person name="Han H."/>
            <person name="Li X."/>
            <person name="Wei Y."/>
            <person name="Wei X."/>
            <person name="Zhang X."/>
        </authorList>
    </citation>
    <scope>NUCLEOTIDE SEQUENCE [LARGE SCALE GENOMIC DNA]</scope>
</reference>
<dbReference type="EMBL" id="KX405002">
    <property type="protein sequence ID" value="ANT42303.1"/>
    <property type="molecule type" value="Genomic_DNA"/>
</dbReference>
<protein>
    <submittedName>
        <fullName evidence="2">Uncharacterized protein</fullName>
    </submittedName>
</protein>